<dbReference type="GO" id="GO:0030139">
    <property type="term" value="C:endocytic vesicle"/>
    <property type="evidence" value="ECO:0007669"/>
    <property type="project" value="TreeGrafter"/>
</dbReference>
<accession>A0A8B8CLH2</accession>
<protein>
    <submittedName>
        <fullName evidence="13">Rab11 family-interacting protein 4B-like</fullName>
    </submittedName>
</protein>
<dbReference type="GO" id="GO:0032154">
    <property type="term" value="C:cleavage furrow"/>
    <property type="evidence" value="ECO:0007669"/>
    <property type="project" value="UniProtKB-SubCell"/>
</dbReference>
<organism evidence="12 13">
    <name type="scientific">Crassostrea virginica</name>
    <name type="common">Eastern oyster</name>
    <dbReference type="NCBI Taxonomy" id="6565"/>
    <lineage>
        <taxon>Eukaryota</taxon>
        <taxon>Metazoa</taxon>
        <taxon>Spiralia</taxon>
        <taxon>Lophotrochozoa</taxon>
        <taxon>Mollusca</taxon>
        <taxon>Bivalvia</taxon>
        <taxon>Autobranchia</taxon>
        <taxon>Pteriomorphia</taxon>
        <taxon>Ostreida</taxon>
        <taxon>Ostreoidea</taxon>
        <taxon>Ostreidae</taxon>
        <taxon>Crassostrea</taxon>
    </lineage>
</organism>
<keyword evidence="5" id="KW-0967">Endosome</keyword>
<reference evidence="13" key="1">
    <citation type="submission" date="2025-08" db="UniProtKB">
        <authorList>
            <consortium name="RefSeq"/>
        </authorList>
    </citation>
    <scope>IDENTIFICATION</scope>
    <source>
        <tissue evidence="13">Whole sample</tissue>
    </source>
</reference>
<dbReference type="PANTHER" id="PTHR15726">
    <property type="entry name" value="RAB11-FAMILY INTERACTING PROTEIN"/>
    <property type="match status" value="1"/>
</dbReference>
<proteinExistence type="predicted"/>
<dbReference type="OrthoDB" id="418358at2759"/>
<dbReference type="PROSITE" id="PS50222">
    <property type="entry name" value="EF_HAND_2"/>
    <property type="match status" value="1"/>
</dbReference>
<dbReference type="Pfam" id="PF25450">
    <property type="entry name" value="Rab11-FIP3"/>
    <property type="match status" value="1"/>
</dbReference>
<feature type="domain" description="EF-hand" evidence="10">
    <location>
        <begin position="4"/>
        <end position="39"/>
    </location>
</feature>
<feature type="compositionally biased region" description="Basic residues" evidence="9">
    <location>
        <begin position="266"/>
        <end position="280"/>
    </location>
</feature>
<evidence type="ECO:0000256" key="2">
    <source>
        <dbReference type="ARBA" id="ARBA00004626"/>
    </source>
</evidence>
<evidence type="ECO:0000256" key="5">
    <source>
        <dbReference type="ARBA" id="ARBA00022753"/>
    </source>
</evidence>
<dbReference type="RefSeq" id="XP_022316620.1">
    <property type="nucleotide sequence ID" value="XM_022460912.1"/>
</dbReference>
<gene>
    <name evidence="13" type="primary">LOC111120184</name>
</gene>
<dbReference type="GeneID" id="111120184"/>
<dbReference type="InterPro" id="IPR051977">
    <property type="entry name" value="Rab11-interacting_regulator"/>
</dbReference>
<dbReference type="InterPro" id="IPR002048">
    <property type="entry name" value="EF_hand_dom"/>
</dbReference>
<evidence type="ECO:0000313" key="12">
    <source>
        <dbReference type="Proteomes" id="UP000694844"/>
    </source>
</evidence>
<evidence type="ECO:0000256" key="4">
    <source>
        <dbReference type="ARBA" id="ARBA00022448"/>
    </source>
</evidence>
<feature type="domain" description="FIP-RBD" evidence="11">
    <location>
        <begin position="551"/>
        <end position="613"/>
    </location>
</feature>
<dbReference type="InterPro" id="IPR019018">
    <property type="entry name" value="Rab-bd_FIP-RBD"/>
</dbReference>
<evidence type="ECO:0000256" key="6">
    <source>
        <dbReference type="ARBA" id="ARBA00023054"/>
    </source>
</evidence>
<dbReference type="PROSITE" id="PS51511">
    <property type="entry name" value="FIP_RBD"/>
    <property type="match status" value="1"/>
</dbReference>
<evidence type="ECO:0000313" key="13">
    <source>
        <dbReference type="RefSeq" id="XP_022316620.1"/>
    </source>
</evidence>
<dbReference type="Pfam" id="PF09457">
    <property type="entry name" value="RBD-FIP"/>
    <property type="match status" value="1"/>
</dbReference>
<dbReference type="PANTHER" id="PTHR15726:SF7">
    <property type="entry name" value="NUCLEAR FALLOUT, ISOFORM J"/>
    <property type="match status" value="1"/>
</dbReference>
<keyword evidence="7" id="KW-0472">Membrane</keyword>
<evidence type="ECO:0000256" key="8">
    <source>
        <dbReference type="SAM" id="Coils"/>
    </source>
</evidence>
<dbReference type="SUPFAM" id="SSF144270">
    <property type="entry name" value="Eferin C-derminal domain-like"/>
    <property type="match status" value="1"/>
</dbReference>
<dbReference type="Gene3D" id="1.20.5.2440">
    <property type="match status" value="1"/>
</dbReference>
<dbReference type="InterPro" id="IPR037245">
    <property type="entry name" value="FIP-RBD_C_sf"/>
</dbReference>
<dbReference type="AlphaFoldDB" id="A0A8B8CLH2"/>
<evidence type="ECO:0000259" key="10">
    <source>
        <dbReference type="PROSITE" id="PS50222"/>
    </source>
</evidence>
<evidence type="ECO:0000259" key="11">
    <source>
        <dbReference type="PROSITE" id="PS51511"/>
    </source>
</evidence>
<dbReference type="InterPro" id="IPR057316">
    <property type="entry name" value="Rab11-FIP3/4_dom"/>
</dbReference>
<keyword evidence="6 8" id="KW-0175">Coiled coil</keyword>
<comment type="subcellular location">
    <subcellularLocation>
        <location evidence="2">Cleavage furrow</location>
    </subcellularLocation>
    <subcellularLocation>
        <location evidence="1">Midbody</location>
    </subcellularLocation>
    <subcellularLocation>
        <location evidence="3">Recycling endosome membrane</location>
        <topology evidence="3">Peripheral membrane protein</topology>
    </subcellularLocation>
</comment>
<dbReference type="KEGG" id="cvn:111120184"/>
<dbReference type="Proteomes" id="UP000694844">
    <property type="component" value="Chromosome 2"/>
</dbReference>
<evidence type="ECO:0000256" key="3">
    <source>
        <dbReference type="ARBA" id="ARBA00004654"/>
    </source>
</evidence>
<evidence type="ECO:0000256" key="9">
    <source>
        <dbReference type="SAM" id="MobiDB-lite"/>
    </source>
</evidence>
<feature type="region of interest" description="Disordered" evidence="9">
    <location>
        <begin position="244"/>
        <end position="296"/>
    </location>
</feature>
<sequence length="615" mass="71670">MEEDVLERLRTVFNVCDERNEGYISTEHFKELAKEHFGQAGDDEEDEEVYPILEEVVWLWKVGQTHPNHCERTVYPDRKSSQLKVPGRESLRVGLCDSLHPLCYGKNNVRERCCVPVYSILTRCPCNVCAHRQRRKRIRKRVSPVNASNPFHIPSTPTSNVNLLLNGFDDFTTGDISSTECPETSEASAYTYNEYDTNTDEDGHGQGVLIDLSTPEPVRRNLHLPIPNGRLDFTDEENFEDFGENDEIESDMSDPSQNRSRDSFHKVKSRRGDKHHRKSPGHLQNRSRTEPGDEILDDIDGNFQTLNDRVQFLEKKLVQISEEKSSVDTSQSKLKDENHHLMERIVDRIHSLEEQLKDVEVKSKETLAEEQKKFKQMLSRAESEKTEQMYISQRLQSIEKEYEQLKLENPKLRLEIDKLRDEKLDLQDKLADTQADYNTLHSEHEELKQKFEKERQCTGTRYFNPAQLLDELGKELEELRKYKIDQELNQSPRPRNNSMADLPGRYQALNSEVNRLKEALSYEWRNLSQENKQLQDMNEDLNAQLLTRCINEGKTLVNDTKEKSLATELEHLTKEELMARLQEVESVNINLKSYVDKIILTILEKNPSILEITNR</sequence>
<keyword evidence="12" id="KW-1185">Reference proteome</keyword>
<dbReference type="GO" id="GO:0032456">
    <property type="term" value="P:endocytic recycling"/>
    <property type="evidence" value="ECO:0007669"/>
    <property type="project" value="TreeGrafter"/>
</dbReference>
<dbReference type="GO" id="GO:0032465">
    <property type="term" value="P:regulation of cytokinesis"/>
    <property type="evidence" value="ECO:0007669"/>
    <property type="project" value="TreeGrafter"/>
</dbReference>
<name>A0A8B8CLH2_CRAVI</name>
<evidence type="ECO:0000256" key="7">
    <source>
        <dbReference type="ARBA" id="ARBA00023136"/>
    </source>
</evidence>
<dbReference type="GO" id="GO:0005509">
    <property type="term" value="F:calcium ion binding"/>
    <property type="evidence" value="ECO:0007669"/>
    <property type="project" value="InterPro"/>
</dbReference>
<feature type="coiled-coil region" evidence="8">
    <location>
        <begin position="296"/>
        <end position="489"/>
    </location>
</feature>
<dbReference type="GO" id="GO:0030496">
    <property type="term" value="C:midbody"/>
    <property type="evidence" value="ECO:0007669"/>
    <property type="project" value="UniProtKB-SubCell"/>
</dbReference>
<keyword evidence="4" id="KW-0813">Transport</keyword>
<evidence type="ECO:0000256" key="1">
    <source>
        <dbReference type="ARBA" id="ARBA00004214"/>
    </source>
</evidence>
<dbReference type="GO" id="GO:0055038">
    <property type="term" value="C:recycling endosome membrane"/>
    <property type="evidence" value="ECO:0007669"/>
    <property type="project" value="UniProtKB-SubCell"/>
</dbReference>